<comment type="caution">
    <text evidence="1">The sequence shown here is derived from an EMBL/GenBank/DDBJ whole genome shotgun (WGS) entry which is preliminary data.</text>
</comment>
<reference evidence="1" key="1">
    <citation type="submission" date="2024-09" db="EMBL/GenBank/DDBJ databases">
        <title>Black Yeasts Isolated from many extreme environments.</title>
        <authorList>
            <person name="Coleine C."/>
            <person name="Stajich J.E."/>
            <person name="Selbmann L."/>
        </authorList>
    </citation>
    <scope>NUCLEOTIDE SEQUENCE</scope>
    <source>
        <strain evidence="1">CCFEE 5737</strain>
    </source>
</reference>
<name>A0ACC3D204_9PEZI</name>
<feature type="non-terminal residue" evidence="1">
    <location>
        <position position="1"/>
    </location>
</feature>
<accession>A0ACC3D204</accession>
<gene>
    <name evidence="1" type="ORF">LTS18_008137</name>
</gene>
<evidence type="ECO:0000313" key="2">
    <source>
        <dbReference type="Proteomes" id="UP001186974"/>
    </source>
</evidence>
<organism evidence="1 2">
    <name type="scientific">Coniosporium uncinatum</name>
    <dbReference type="NCBI Taxonomy" id="93489"/>
    <lineage>
        <taxon>Eukaryota</taxon>
        <taxon>Fungi</taxon>
        <taxon>Dikarya</taxon>
        <taxon>Ascomycota</taxon>
        <taxon>Pezizomycotina</taxon>
        <taxon>Dothideomycetes</taxon>
        <taxon>Dothideomycetes incertae sedis</taxon>
        <taxon>Coniosporium</taxon>
    </lineage>
</organism>
<dbReference type="Proteomes" id="UP001186974">
    <property type="component" value="Unassembled WGS sequence"/>
</dbReference>
<proteinExistence type="predicted"/>
<dbReference type="EMBL" id="JAWDJW010008427">
    <property type="protein sequence ID" value="KAK3060616.1"/>
    <property type="molecule type" value="Genomic_DNA"/>
</dbReference>
<evidence type="ECO:0000313" key="1">
    <source>
        <dbReference type="EMBL" id="KAK3060616.1"/>
    </source>
</evidence>
<sequence>ALAGGYFGGYTFLDALILSVAYTFAQDNPLTNVTVFILTFSAKYLPYALLLLTFIMHGPPAAMEQGTGLLAAHLYDFLTRIWPTFGGGRNYTKIPEFVKRWFAQNGSAAPQARSHGTAFDNRRAAPASGSASANAWSNQRGPGRRLGE</sequence>
<keyword evidence="2" id="KW-1185">Reference proteome</keyword>
<protein>
    <submittedName>
        <fullName evidence="1">Uncharacterized protein</fullName>
    </submittedName>
</protein>